<organism evidence="6 7">
    <name type="scientific">Heliophilum fasciatum</name>
    <dbReference type="NCBI Taxonomy" id="35700"/>
    <lineage>
        <taxon>Bacteria</taxon>
        <taxon>Bacillati</taxon>
        <taxon>Bacillota</taxon>
        <taxon>Clostridia</taxon>
        <taxon>Eubacteriales</taxon>
        <taxon>Heliobacteriaceae</taxon>
        <taxon>Heliophilum</taxon>
    </lineage>
</organism>
<feature type="domain" description="SLH" evidence="5">
    <location>
        <begin position="1218"/>
        <end position="1284"/>
    </location>
</feature>
<evidence type="ECO:0000256" key="2">
    <source>
        <dbReference type="ARBA" id="ARBA00022737"/>
    </source>
</evidence>
<dbReference type="PANTHER" id="PTHR11878:SF65">
    <property type="entry name" value="NA_CA-EXCHANGE PROTEIN, ISOFORM G"/>
    <property type="match status" value="1"/>
</dbReference>
<accession>A0A4R2RMR2</accession>
<keyword evidence="2" id="KW-0677">Repeat</keyword>
<proteinExistence type="predicted"/>
<dbReference type="InterPro" id="IPR001119">
    <property type="entry name" value="SLH_dom"/>
</dbReference>
<dbReference type="InterPro" id="IPR038081">
    <property type="entry name" value="CalX-like_sf"/>
</dbReference>
<keyword evidence="3" id="KW-0106">Calcium</keyword>
<dbReference type="Gene3D" id="2.120.10.70">
    <property type="entry name" value="Fucose-specific lectin"/>
    <property type="match status" value="1"/>
</dbReference>
<comment type="caution">
    <text evidence="6">The sequence shown here is derived from an EMBL/GenBank/DDBJ whole genome shotgun (WGS) entry which is preliminary data.</text>
</comment>
<evidence type="ECO:0000256" key="4">
    <source>
        <dbReference type="ARBA" id="ARBA00023065"/>
    </source>
</evidence>
<evidence type="ECO:0000313" key="7">
    <source>
        <dbReference type="Proteomes" id="UP000294813"/>
    </source>
</evidence>
<keyword evidence="4" id="KW-0813">Transport</keyword>
<evidence type="ECO:0000259" key="5">
    <source>
        <dbReference type="PROSITE" id="PS51272"/>
    </source>
</evidence>
<dbReference type="GO" id="GO:0016020">
    <property type="term" value="C:membrane"/>
    <property type="evidence" value="ECO:0007669"/>
    <property type="project" value="InterPro"/>
</dbReference>
<dbReference type="PROSITE" id="PS51272">
    <property type="entry name" value="SLH"/>
    <property type="match status" value="3"/>
</dbReference>
<keyword evidence="7" id="KW-1185">Reference proteome</keyword>
<protein>
    <submittedName>
        <fullName evidence="6">S-layer family protein</fullName>
    </submittedName>
</protein>
<keyword evidence="1" id="KW-0732">Signal</keyword>
<keyword evidence="4" id="KW-0406">Ion transport</keyword>
<dbReference type="Pfam" id="PF03160">
    <property type="entry name" value="Calx-beta"/>
    <property type="match status" value="3"/>
</dbReference>
<evidence type="ECO:0000313" key="6">
    <source>
        <dbReference type="EMBL" id="TCP63577.1"/>
    </source>
</evidence>
<dbReference type="Proteomes" id="UP000294813">
    <property type="component" value="Unassembled WGS sequence"/>
</dbReference>
<evidence type="ECO:0000256" key="1">
    <source>
        <dbReference type="ARBA" id="ARBA00022729"/>
    </source>
</evidence>
<name>A0A4R2RMR2_9FIRM</name>
<gene>
    <name evidence="6" type="ORF">EDD73_1172</name>
</gene>
<dbReference type="InterPro" id="IPR051171">
    <property type="entry name" value="CaCA"/>
</dbReference>
<dbReference type="SMART" id="SM00237">
    <property type="entry name" value="Calx_beta"/>
    <property type="match status" value="4"/>
</dbReference>
<reference evidence="6 7" key="1">
    <citation type="submission" date="2019-03" db="EMBL/GenBank/DDBJ databases">
        <title>Genomic Encyclopedia of Type Strains, Phase IV (KMG-IV): sequencing the most valuable type-strain genomes for metagenomic binning, comparative biology and taxonomic classification.</title>
        <authorList>
            <person name="Goeker M."/>
        </authorList>
    </citation>
    <scope>NUCLEOTIDE SEQUENCE [LARGE SCALE GENOMIC DNA]</scope>
    <source>
        <strain evidence="6 7">DSM 11170</strain>
    </source>
</reference>
<dbReference type="GO" id="GO:0007154">
    <property type="term" value="P:cell communication"/>
    <property type="evidence" value="ECO:0007669"/>
    <property type="project" value="InterPro"/>
</dbReference>
<dbReference type="SUPFAM" id="SSF89372">
    <property type="entry name" value="Fucose-specific lectin"/>
    <property type="match status" value="1"/>
</dbReference>
<dbReference type="GO" id="GO:0030001">
    <property type="term" value="P:metal ion transport"/>
    <property type="evidence" value="ECO:0007669"/>
    <property type="project" value="TreeGrafter"/>
</dbReference>
<evidence type="ECO:0000256" key="3">
    <source>
        <dbReference type="ARBA" id="ARBA00022837"/>
    </source>
</evidence>
<dbReference type="SUPFAM" id="SSF141072">
    <property type="entry name" value="CalX-like"/>
    <property type="match status" value="4"/>
</dbReference>
<dbReference type="Pfam" id="PF00395">
    <property type="entry name" value="SLH"/>
    <property type="match status" value="3"/>
</dbReference>
<sequence>MTGNRFTTVKLTLSNPTGGATLGTTSSAVLKIMDDEVPQPGAVQFNNATYSVAENAGTAMITVERIGGSDGSITVNYATGDDSAAAGIDYDAASGTLTFGNGETIKTFTVTITNNELLDGTRILDLQLSNPTGDATLGSRKTATLAIADDEASQSGGPAINEMWTYVGPAGFSPGVGVAPNISLYNGTPYVEFIDVKNLANAALMKYDGQNWQKAVLQDALLTGKLDLSTLLPNITVPGLNLRDLASQINIPGLNSNLVPNQTIDIPGLTGQSLIDLLKKLVPDELFPDSIPYSPLAAGAAFYMDKGTPYIVYRDGLSGLKATVIKSSSLFGVNPLWSTVGDKGFTENPPLKMAVYTKSGSPYVVYQDSKNFRAIVMKYDGSQWQQVGIDQSVNGIATFYVDKGSPYLAYSDVEKCLKATVMKFNGTNWEIVGDAGFSCGPATDISLFVDNGVPYVAFEDILKKAKATVMKFDGTTWKTIGNAGFSSGPVLFTSLFVDNGTPYLAFMDTKNSEKATVMKFDGEQWNLVGAEGFTEGKAILPKLAVFHPTPTSYPIPYVTFGDDHKGNKISVMKVILPGTFQFSSGSYNVEENVATGNKMITVQRVDGSETEATVDYTTEDATGISGNDYTATSGTLTFGIGETTKTFTVPVLDNQLYDKNRTVKLTLSNPTGGTTLGQQKVSRITILDDETGTVLFSNPTFSAAENAGTVDITLERVGRNDVEASVDYSTADDTAVDGKDYTATGGTLTFAIGETSKTFTISLFDNGRLDGDRTVNLSLSNPTGGLLLGDGAVLTILDDETGTVQFTSTAYSIREDAGTAEINIERTGKSENEATVDVATADDTALAGTDYTASNETVTFAPGEINATFKVPVFNRNNASAPRSLKLTLSNPTGGLVLGTRDQATLTILERSLGSSRSSNQNTQNSQNSIANGLSVFVNGQEQTNSASVNTVSQNDKTVSIYTPNEQKLQQRLATEEEKPLITIPAMAKSDIIIGELTGQMVSNMEQKQASLEVRTAEASYILPAVQININEISKQIGTEVALHDIKVQVTIAKTPQEAIKVVENAAKQGEFTIMAPPVDFTVTCSYENKTIPVNQFNAYVERMIAIPEGVDPTKVTTGVVLNADGTVTHVPTQIVQIDGKYYAKMNSLTNSTYAVIAHPKTFVDVANHWAKKYVNEMGSRLVINGVTESTFEPDREITRAEFSAIIARALGLHETGKANPFRDISAGDWYTKTVATAYNYGIVSGYKEEHGITFDPNKAITREEAMAMIARAMKIAGINTTLSEQDGFTVLKKYADSENLAPWAAQSAAMTIKNGIVVGSDMNLNPGANITRAETAAIVMRMLQKANLIN</sequence>
<feature type="domain" description="SLH" evidence="5">
    <location>
        <begin position="1158"/>
        <end position="1217"/>
    </location>
</feature>
<feature type="domain" description="SLH" evidence="5">
    <location>
        <begin position="1292"/>
        <end position="1351"/>
    </location>
</feature>
<dbReference type="PANTHER" id="PTHR11878">
    <property type="entry name" value="SODIUM/CALCIUM EXCHANGER"/>
    <property type="match status" value="1"/>
</dbReference>
<dbReference type="InterPro" id="IPR003644">
    <property type="entry name" value="Calx_beta"/>
</dbReference>
<dbReference type="Gene3D" id="2.60.40.2030">
    <property type="match status" value="4"/>
</dbReference>
<dbReference type="EMBL" id="SLXT01000017">
    <property type="protein sequence ID" value="TCP63577.1"/>
    <property type="molecule type" value="Genomic_DNA"/>
</dbReference>